<dbReference type="Gene3D" id="1.20.1250.20">
    <property type="entry name" value="MFS general substrate transporter like domains"/>
    <property type="match status" value="1"/>
</dbReference>
<dbReference type="InterPro" id="IPR036259">
    <property type="entry name" value="MFS_trans_sf"/>
</dbReference>
<feature type="transmembrane region" description="Helical" evidence="8">
    <location>
        <begin position="264"/>
        <end position="286"/>
    </location>
</feature>
<keyword evidence="3" id="KW-1003">Cell membrane</keyword>
<feature type="transmembrane region" description="Helical" evidence="8">
    <location>
        <begin position="51"/>
        <end position="74"/>
    </location>
</feature>
<feature type="transmembrane region" description="Helical" evidence="8">
    <location>
        <begin position="470"/>
        <end position="492"/>
    </location>
</feature>
<dbReference type="NCBIfam" id="TIGR00711">
    <property type="entry name" value="efflux_EmrB"/>
    <property type="match status" value="1"/>
</dbReference>
<feature type="domain" description="Major facilitator superfamily (MFS) profile" evidence="9">
    <location>
        <begin position="52"/>
        <end position="496"/>
    </location>
</feature>
<feature type="transmembrane region" description="Helical" evidence="8">
    <location>
        <begin position="399"/>
        <end position="418"/>
    </location>
</feature>
<name>A0A3D9V0G4_THECX</name>
<dbReference type="PANTHER" id="PTHR42718">
    <property type="entry name" value="MAJOR FACILITATOR SUPERFAMILY MULTIDRUG TRANSPORTER MFSC"/>
    <property type="match status" value="1"/>
</dbReference>
<dbReference type="InterPro" id="IPR020846">
    <property type="entry name" value="MFS_dom"/>
</dbReference>
<dbReference type="Gene3D" id="1.20.1720.10">
    <property type="entry name" value="Multidrug resistance protein D"/>
    <property type="match status" value="1"/>
</dbReference>
<dbReference type="Proteomes" id="UP000256485">
    <property type="component" value="Unassembled WGS sequence"/>
</dbReference>
<protein>
    <submittedName>
        <fullName evidence="10">EmrB/QacA subfamily drug resistance transporter</fullName>
    </submittedName>
</protein>
<keyword evidence="4 8" id="KW-0812">Transmembrane</keyword>
<reference evidence="10 11" key="1">
    <citation type="submission" date="2018-08" db="EMBL/GenBank/DDBJ databases">
        <title>Sequencing the genomes of 1000 actinobacteria strains.</title>
        <authorList>
            <person name="Klenk H.-P."/>
        </authorList>
    </citation>
    <scope>NUCLEOTIDE SEQUENCE [LARGE SCALE GENOMIC DNA]</scope>
    <source>
        <strain evidence="10 11">DSM 22891</strain>
    </source>
</reference>
<feature type="transmembrane region" description="Helical" evidence="8">
    <location>
        <begin position="336"/>
        <end position="355"/>
    </location>
</feature>
<evidence type="ECO:0000256" key="6">
    <source>
        <dbReference type="ARBA" id="ARBA00023136"/>
    </source>
</evidence>
<evidence type="ECO:0000313" key="11">
    <source>
        <dbReference type="Proteomes" id="UP000256485"/>
    </source>
</evidence>
<feature type="transmembrane region" description="Helical" evidence="8">
    <location>
        <begin position="206"/>
        <end position="226"/>
    </location>
</feature>
<dbReference type="AlphaFoldDB" id="A0A3D9V0G4"/>
<feature type="transmembrane region" description="Helical" evidence="8">
    <location>
        <begin position="177"/>
        <end position="200"/>
    </location>
</feature>
<feature type="transmembrane region" description="Helical" evidence="8">
    <location>
        <begin position="118"/>
        <end position="137"/>
    </location>
</feature>
<feature type="region of interest" description="Disordered" evidence="7">
    <location>
        <begin position="1"/>
        <end position="41"/>
    </location>
</feature>
<dbReference type="SUPFAM" id="SSF103473">
    <property type="entry name" value="MFS general substrate transporter"/>
    <property type="match status" value="1"/>
</dbReference>
<keyword evidence="11" id="KW-1185">Reference proteome</keyword>
<proteinExistence type="predicted"/>
<dbReference type="EMBL" id="QTUC01000001">
    <property type="protein sequence ID" value="REF35007.1"/>
    <property type="molecule type" value="Genomic_DNA"/>
</dbReference>
<keyword evidence="5 8" id="KW-1133">Transmembrane helix</keyword>
<dbReference type="GO" id="GO:0022857">
    <property type="term" value="F:transmembrane transporter activity"/>
    <property type="evidence" value="ECO:0007669"/>
    <property type="project" value="InterPro"/>
</dbReference>
<feature type="transmembrane region" description="Helical" evidence="8">
    <location>
        <begin position="307"/>
        <end position="330"/>
    </location>
</feature>
<evidence type="ECO:0000259" key="9">
    <source>
        <dbReference type="PROSITE" id="PS50850"/>
    </source>
</evidence>
<sequence>MSGQGGGKSRHMDAKPPGSDGPPGSGLPPGKDCPPDRERPGFAIDSPSGRWVLAGAILGSGVALLDATVVTIALPAIRQNLGGGLVVQQWVVDGYVLSLGSLLLLGGVLGDRYGRRRTFLIGLMTFTAASLACGLAPNAASLILARLAQGVGGALLVPGSLALIYATLRAEDHGRAVGVWAGLTGVASAVGPLVGGWLVAAASWRWVFLLNLPFAAVALGVIRRHVPESRDPTSPRRLDLAGAAAISIGLAGVTFACIEVPVRGWSAVTVLAGVAGAAGLTAFPLLETRHPAPLLPLRIFSSRQFTGANLTTFGVYAALSGALFLLALQLQQTLRYSAFAAGLALLPITIVMLLLSPRVGALGQRIGPRAPMTVGPLVAGLGLLLMARVQHGGAYWTHVFPAVTVFGLGMAITVAPLTSTVLASVPEHLVGAASGVNNAVARVAGLLAVAVLPTVAGIPVTTAGPLGPGFARAMLASAALCAAGAVVAFATVRTGARVRPHPPPGARHACLEPCTRVDVASVRSTSSDV</sequence>
<gene>
    <name evidence="10" type="ORF">DFJ64_0376</name>
</gene>
<dbReference type="PANTHER" id="PTHR42718:SF42">
    <property type="entry name" value="EXPORT PROTEIN"/>
    <property type="match status" value="1"/>
</dbReference>
<evidence type="ECO:0000256" key="8">
    <source>
        <dbReference type="SAM" id="Phobius"/>
    </source>
</evidence>
<evidence type="ECO:0000256" key="1">
    <source>
        <dbReference type="ARBA" id="ARBA00004651"/>
    </source>
</evidence>
<accession>A0A3D9V0G4</accession>
<keyword evidence="2" id="KW-0813">Transport</keyword>
<feature type="transmembrane region" description="Helical" evidence="8">
    <location>
        <begin position="238"/>
        <end position="258"/>
    </location>
</feature>
<evidence type="ECO:0000256" key="7">
    <source>
        <dbReference type="SAM" id="MobiDB-lite"/>
    </source>
</evidence>
<organism evidence="10 11">
    <name type="scientific">Thermasporomyces composti</name>
    <dbReference type="NCBI Taxonomy" id="696763"/>
    <lineage>
        <taxon>Bacteria</taxon>
        <taxon>Bacillati</taxon>
        <taxon>Actinomycetota</taxon>
        <taxon>Actinomycetes</taxon>
        <taxon>Propionibacteriales</taxon>
        <taxon>Nocardioidaceae</taxon>
        <taxon>Thermasporomyces</taxon>
    </lineage>
</organism>
<evidence type="ECO:0000256" key="3">
    <source>
        <dbReference type="ARBA" id="ARBA00022475"/>
    </source>
</evidence>
<dbReference type="GO" id="GO:0005886">
    <property type="term" value="C:plasma membrane"/>
    <property type="evidence" value="ECO:0007669"/>
    <property type="project" value="UniProtKB-SubCell"/>
</dbReference>
<dbReference type="Pfam" id="PF07690">
    <property type="entry name" value="MFS_1"/>
    <property type="match status" value="1"/>
</dbReference>
<dbReference type="PROSITE" id="PS50850">
    <property type="entry name" value="MFS"/>
    <property type="match status" value="1"/>
</dbReference>
<feature type="transmembrane region" description="Helical" evidence="8">
    <location>
        <begin position="439"/>
        <end position="458"/>
    </location>
</feature>
<dbReference type="InterPro" id="IPR011701">
    <property type="entry name" value="MFS"/>
</dbReference>
<evidence type="ECO:0000256" key="4">
    <source>
        <dbReference type="ARBA" id="ARBA00022692"/>
    </source>
</evidence>
<evidence type="ECO:0000256" key="5">
    <source>
        <dbReference type="ARBA" id="ARBA00022989"/>
    </source>
</evidence>
<feature type="transmembrane region" description="Helical" evidence="8">
    <location>
        <begin position="94"/>
        <end position="111"/>
    </location>
</feature>
<feature type="transmembrane region" description="Helical" evidence="8">
    <location>
        <begin position="143"/>
        <end position="165"/>
    </location>
</feature>
<comment type="subcellular location">
    <subcellularLocation>
        <location evidence="1">Cell membrane</location>
        <topology evidence="1">Multi-pass membrane protein</topology>
    </subcellularLocation>
</comment>
<evidence type="ECO:0000313" key="10">
    <source>
        <dbReference type="EMBL" id="REF35007.1"/>
    </source>
</evidence>
<keyword evidence="6 8" id="KW-0472">Membrane</keyword>
<comment type="caution">
    <text evidence="10">The sequence shown here is derived from an EMBL/GenBank/DDBJ whole genome shotgun (WGS) entry which is preliminary data.</text>
</comment>
<dbReference type="CDD" id="cd17321">
    <property type="entry name" value="MFS_MMR_MDR_like"/>
    <property type="match status" value="1"/>
</dbReference>
<evidence type="ECO:0000256" key="2">
    <source>
        <dbReference type="ARBA" id="ARBA00022448"/>
    </source>
</evidence>
<feature type="transmembrane region" description="Helical" evidence="8">
    <location>
        <begin position="367"/>
        <end position="387"/>
    </location>
</feature>
<dbReference type="InterPro" id="IPR004638">
    <property type="entry name" value="EmrB-like"/>
</dbReference>